<evidence type="ECO:0000313" key="2">
    <source>
        <dbReference type="Proteomes" id="UP000218785"/>
    </source>
</evidence>
<evidence type="ECO:0000313" key="1">
    <source>
        <dbReference type="EMBL" id="BAZ00018.1"/>
    </source>
</evidence>
<dbReference type="EMBL" id="AP018248">
    <property type="protein sequence ID" value="BAZ00018.1"/>
    <property type="molecule type" value="Genomic_DNA"/>
</dbReference>
<gene>
    <name evidence="1" type="ORF">NIES37_40010</name>
</gene>
<proteinExistence type="predicted"/>
<accession>A0A1Z4N2S4</accession>
<sequence length="92" mass="10346">MTFIKIQNVVINTSYVAAINLDSQTSLGEKSVSVLIATPKFPLLQWDAVAQNIYHYEWLEFTGQAATALQDYFSNFNNVIDLLPQYQESGVV</sequence>
<protein>
    <submittedName>
        <fullName evidence="1">Uncharacterized protein</fullName>
    </submittedName>
</protein>
<dbReference type="Proteomes" id="UP000218785">
    <property type="component" value="Chromosome"/>
</dbReference>
<organism evidence="1 2">
    <name type="scientific">Tolypothrix tenuis PCC 7101</name>
    <dbReference type="NCBI Taxonomy" id="231146"/>
    <lineage>
        <taxon>Bacteria</taxon>
        <taxon>Bacillati</taxon>
        <taxon>Cyanobacteriota</taxon>
        <taxon>Cyanophyceae</taxon>
        <taxon>Nostocales</taxon>
        <taxon>Tolypothrichaceae</taxon>
        <taxon>Tolypothrix</taxon>
    </lineage>
</organism>
<dbReference type="KEGG" id="ttq:NIES37_40010"/>
<dbReference type="RefSeq" id="WP_045874176.1">
    <property type="nucleotide sequence ID" value="NZ_CAWNJS010000001.1"/>
</dbReference>
<reference evidence="1 2" key="1">
    <citation type="submission" date="2017-06" db="EMBL/GenBank/DDBJ databases">
        <title>Genome sequencing of cyanobaciteial culture collection at National Institute for Environmental Studies (NIES).</title>
        <authorList>
            <person name="Hirose Y."/>
            <person name="Shimura Y."/>
            <person name="Fujisawa T."/>
            <person name="Nakamura Y."/>
            <person name="Kawachi M."/>
        </authorList>
    </citation>
    <scope>NUCLEOTIDE SEQUENCE [LARGE SCALE GENOMIC DNA]</scope>
    <source>
        <strain evidence="1 2">NIES-37</strain>
    </source>
</reference>
<dbReference type="AlphaFoldDB" id="A0A1Z4N2S4"/>
<name>A0A1Z4N2S4_9CYAN</name>
<keyword evidence="2" id="KW-1185">Reference proteome</keyword>